<keyword evidence="1" id="KW-0808">Transferase</keyword>
<dbReference type="GO" id="GO:0005794">
    <property type="term" value="C:Golgi apparatus"/>
    <property type="evidence" value="ECO:0007669"/>
    <property type="project" value="TreeGrafter"/>
</dbReference>
<evidence type="ECO:0000256" key="2">
    <source>
        <dbReference type="SAM" id="MobiDB-lite"/>
    </source>
</evidence>
<dbReference type="Pfam" id="PF13469">
    <property type="entry name" value="Sulfotransfer_3"/>
    <property type="match status" value="1"/>
</dbReference>
<feature type="compositionally biased region" description="Polar residues" evidence="2">
    <location>
        <begin position="291"/>
        <end position="304"/>
    </location>
</feature>
<protein>
    <submittedName>
        <fullName evidence="4">Unannotated protein</fullName>
    </submittedName>
</protein>
<evidence type="ECO:0000259" key="3">
    <source>
        <dbReference type="Pfam" id="PF16261"/>
    </source>
</evidence>
<dbReference type="PANTHER" id="PTHR12788">
    <property type="entry name" value="PROTEIN-TYROSINE SULFOTRANSFERASE 2"/>
    <property type="match status" value="1"/>
</dbReference>
<dbReference type="SUPFAM" id="SSF52540">
    <property type="entry name" value="P-loop containing nucleoside triphosphate hydrolases"/>
    <property type="match status" value="1"/>
</dbReference>
<dbReference type="EMBL" id="CAEZUP010000076">
    <property type="protein sequence ID" value="CAB4618066.1"/>
    <property type="molecule type" value="Genomic_DNA"/>
</dbReference>
<dbReference type="AlphaFoldDB" id="A0A6J6HYH8"/>
<evidence type="ECO:0000313" key="4">
    <source>
        <dbReference type="EMBL" id="CAB4618066.1"/>
    </source>
</evidence>
<evidence type="ECO:0000256" key="1">
    <source>
        <dbReference type="ARBA" id="ARBA00022679"/>
    </source>
</evidence>
<feature type="region of interest" description="Disordered" evidence="2">
    <location>
        <begin position="291"/>
        <end position="311"/>
    </location>
</feature>
<dbReference type="SUPFAM" id="SSF63825">
    <property type="entry name" value="YWTD domain"/>
    <property type="match status" value="1"/>
</dbReference>
<name>A0A6J6HYH8_9ZZZZ</name>
<dbReference type="GO" id="GO:0008476">
    <property type="term" value="F:protein-tyrosine sulfotransferase activity"/>
    <property type="evidence" value="ECO:0007669"/>
    <property type="project" value="InterPro"/>
</dbReference>
<reference evidence="4" key="1">
    <citation type="submission" date="2020-05" db="EMBL/GenBank/DDBJ databases">
        <authorList>
            <person name="Chiriac C."/>
            <person name="Salcher M."/>
            <person name="Ghai R."/>
            <person name="Kavagutti S V."/>
        </authorList>
    </citation>
    <scope>NUCLEOTIDE SEQUENCE</scope>
</reference>
<gene>
    <name evidence="4" type="ORF">UFOPK1835_01545</name>
</gene>
<feature type="domain" description="Conserved hypothetical protein CHP03032" evidence="3">
    <location>
        <begin position="329"/>
        <end position="640"/>
    </location>
</feature>
<dbReference type="NCBIfam" id="TIGR03032">
    <property type="entry name" value="TIGR03032 family protein"/>
    <property type="match status" value="1"/>
</dbReference>
<dbReference type="PANTHER" id="PTHR12788:SF10">
    <property type="entry name" value="PROTEIN-TYROSINE SULFOTRANSFERASE"/>
    <property type="match status" value="1"/>
</dbReference>
<dbReference type="Gene3D" id="3.40.50.300">
    <property type="entry name" value="P-loop containing nucleotide triphosphate hydrolases"/>
    <property type="match status" value="1"/>
</dbReference>
<dbReference type="Pfam" id="PF16261">
    <property type="entry name" value="DUF4915"/>
    <property type="match status" value="1"/>
</dbReference>
<sequence>MTMGAGPARIDRPIFIVCPPRSGSSLLFETLGRSPDVFTIASENHGLVEGVQSLSPAAHGWESNRLGVDDATDGAVAFLRDGFVQQLRDRDGNRPTGGPTRMLEKTPKNALRVPFLAKAFPDARFVYLYRDPRETISSMLDAWRSARFVTYPDLDGWAGPPWSLLLVPGWRELDGRALAEIVARQWATTVEILLSDLAELDSERWCVASYDQLVAEPDEEMRRLCSFVDLPWDIAIEAPLPHSRHAVDSPHPEKWHRNTDDVLGQATVFASAAQRALDVFASAPRVDPIQTATPASTVSQTTRSEAGGAANASTAIDSGAFAARNSPGMHQLLESLGATLAITTYQAGKLLLIRSEVDGLNSHYRNLQVPMGIAFNGRDLAVGLRSEIVVFQNQPSVGQRLDPPGRHDGCFIARRRHCTGDIRVHDLAWGDDGLWMVNTRFSCLATLDEDHSFVPRWRPGFISRLVAEDRCHLNGLAMVDGRPRFVTVLGMTDEPNGWREHKADGGAILDVPSGAPVSTGLAMPHSPRWHDGRLWVLESGIGALVIVDPDTGRREEIARVPGFARGLAFAGKYAFIGLSKVREHVFDGLPLTRDGREELQCGVRVIDTSTGENVAHLTFEGAVQEIFDVALLPGLRFPELIEPGAPLADSAFFLPSEALVPPLE</sequence>
<dbReference type="InterPro" id="IPR017481">
    <property type="entry name" value="CHP03032"/>
</dbReference>
<dbReference type="InterPro" id="IPR026634">
    <property type="entry name" value="TPST-like"/>
</dbReference>
<proteinExistence type="predicted"/>
<accession>A0A6J6HYH8</accession>
<dbReference type="InterPro" id="IPR027417">
    <property type="entry name" value="P-loop_NTPase"/>
</dbReference>
<organism evidence="4">
    <name type="scientific">freshwater metagenome</name>
    <dbReference type="NCBI Taxonomy" id="449393"/>
    <lineage>
        <taxon>unclassified sequences</taxon>
        <taxon>metagenomes</taxon>
        <taxon>ecological metagenomes</taxon>
    </lineage>
</organism>